<proteinExistence type="inferred from homology"/>
<dbReference type="Gene3D" id="3.30.420.10">
    <property type="entry name" value="Ribonuclease H-like superfamily/Ribonuclease H"/>
    <property type="match status" value="1"/>
</dbReference>
<name>X6NLB1_RETFI</name>
<dbReference type="AlphaFoldDB" id="X6NLB1"/>
<protein>
    <submittedName>
        <fullName evidence="3">Uncharacterized protein</fullName>
    </submittedName>
</protein>
<keyword evidence="4" id="KW-1185">Reference proteome</keyword>
<feature type="non-terminal residue" evidence="3">
    <location>
        <position position="1"/>
    </location>
</feature>
<feature type="region of interest" description="Disordered" evidence="2">
    <location>
        <begin position="1"/>
        <end position="23"/>
    </location>
</feature>
<comment type="similarity">
    <text evidence="1">Belongs to the CAF1 family.</text>
</comment>
<evidence type="ECO:0000256" key="1">
    <source>
        <dbReference type="ARBA" id="ARBA00008372"/>
    </source>
</evidence>
<accession>X6NLB1</accession>
<evidence type="ECO:0000256" key="2">
    <source>
        <dbReference type="SAM" id="MobiDB-lite"/>
    </source>
</evidence>
<reference evidence="3 4" key="1">
    <citation type="journal article" date="2013" name="Curr. Biol.">
        <title>The Genome of the Foraminiferan Reticulomyxa filosa.</title>
        <authorList>
            <person name="Glockner G."/>
            <person name="Hulsmann N."/>
            <person name="Schleicher M."/>
            <person name="Noegel A.A."/>
            <person name="Eichinger L."/>
            <person name="Gallinger C."/>
            <person name="Pawlowski J."/>
            <person name="Sierra R."/>
            <person name="Euteneuer U."/>
            <person name="Pillet L."/>
            <person name="Moustafa A."/>
            <person name="Platzer M."/>
            <person name="Groth M."/>
            <person name="Szafranski K."/>
            <person name="Schliwa M."/>
        </authorList>
    </citation>
    <scope>NUCLEOTIDE SEQUENCE [LARGE SCALE GENOMIC DNA]</scope>
</reference>
<dbReference type="Pfam" id="PF04857">
    <property type="entry name" value="CAF1"/>
    <property type="match status" value="1"/>
</dbReference>
<dbReference type="EMBL" id="ASPP01008038">
    <property type="protein sequence ID" value="ETO26172.1"/>
    <property type="molecule type" value="Genomic_DNA"/>
</dbReference>
<dbReference type="InterPro" id="IPR012337">
    <property type="entry name" value="RNaseH-like_sf"/>
</dbReference>
<dbReference type="InterPro" id="IPR036397">
    <property type="entry name" value="RNaseH_sf"/>
</dbReference>
<gene>
    <name evidence="3" type="ORF">RFI_10962</name>
</gene>
<dbReference type="OrthoDB" id="1432093at2759"/>
<comment type="caution">
    <text evidence="3">The sequence shown here is derived from an EMBL/GenBank/DDBJ whole genome shotgun (WGS) entry which is preliminary data.</text>
</comment>
<feature type="compositionally biased region" description="Basic and acidic residues" evidence="2">
    <location>
        <begin position="11"/>
        <end position="22"/>
    </location>
</feature>
<organism evidence="3 4">
    <name type="scientific">Reticulomyxa filosa</name>
    <dbReference type="NCBI Taxonomy" id="46433"/>
    <lineage>
        <taxon>Eukaryota</taxon>
        <taxon>Sar</taxon>
        <taxon>Rhizaria</taxon>
        <taxon>Retaria</taxon>
        <taxon>Foraminifera</taxon>
        <taxon>Monothalamids</taxon>
        <taxon>Reticulomyxidae</taxon>
        <taxon>Reticulomyxa</taxon>
    </lineage>
</organism>
<evidence type="ECO:0000313" key="3">
    <source>
        <dbReference type="EMBL" id="ETO26172.1"/>
    </source>
</evidence>
<sequence length="327" mass="38241">IKQQSQRSMYHKKESKREKRQEGLMPPIVIDTKYLCEVLPHPLGKYTLHNTDNRYGKTGLQRLYFKLRSNLASPVVTWHRDGRLYHSRGRPNHYSDSRSSCFHEAGYDAYCTGVVFAKMCGLLARYNYVNQSRLRFDSQKRILDDLIELDVSQSQDTPQPSKKKDKERDVEQATLMLRRLQFVEKSTTSSSIVPPSNEGHYGHLAVKEPFINYFFWRMWKYKCAEKWIAIKKTHQSYPKTGVTRVRSFDPNILEQLHQHRTNLIDQHINFCKKYEFIFPVDPNKTCEQNALDKVASAINVIKAQDSVFDSVALGSSLDDIRSYLNFF</sequence>
<dbReference type="InterPro" id="IPR006941">
    <property type="entry name" value="RNase_CAF1"/>
</dbReference>
<dbReference type="GO" id="GO:0003676">
    <property type="term" value="F:nucleic acid binding"/>
    <property type="evidence" value="ECO:0007669"/>
    <property type="project" value="InterPro"/>
</dbReference>
<evidence type="ECO:0000313" key="4">
    <source>
        <dbReference type="Proteomes" id="UP000023152"/>
    </source>
</evidence>
<dbReference type="Proteomes" id="UP000023152">
    <property type="component" value="Unassembled WGS sequence"/>
</dbReference>
<dbReference type="SUPFAM" id="SSF53098">
    <property type="entry name" value="Ribonuclease H-like"/>
    <property type="match status" value="1"/>
</dbReference>